<sequence length="487" mass="55119">MRLSWKLFFTTIPVFVIFFTLFGCWIVEDSFQSSLNQEAEQCVIENQMFQNSYELTWNGLTEEQQEQTTAKMVVESFSRRQGSKKGKYRIYGEDGTVLYEDSPQTEISGSENRGGSEEIPGTELMGLLDQENNVGYEIVSRGSGRQLTVVSRSSFGIYFEITRDITDLFRNRDILYSRYRTGIFLVTVLAGGVMLLVIMLAMRNTGRLSRTVRRYAQGDYSARARIRSRDEIGRLAEDFNWMAGAMNRQMEQLKDQVRRQEAFTAAFAHELKTPLTSIIGYADTIRLVELTREETDQCAGYISSQGKRLQSLSYKLLELAMADKQEIDFHPIAVSQLLEEVGRILLPSLKKKKVRLELALEEGVIWGDRELLVSLFVNLGDNAGKAAPSGSSVRIEGQAFENGYRVFVEDHGRGVLPEELPRITEAFYMTDKSRSRKEGGAGLGLALCRKIVELHGAFWKFESEPGEGLRVTVWFGKTPDKRGGRPA</sequence>
<keyword evidence="7 14" id="KW-0418">Kinase</keyword>
<dbReference type="InterPro" id="IPR036890">
    <property type="entry name" value="HATPase_C_sf"/>
</dbReference>
<dbReference type="PANTHER" id="PTHR45436">
    <property type="entry name" value="SENSOR HISTIDINE KINASE YKOH"/>
    <property type="match status" value="1"/>
</dbReference>
<feature type="domain" description="HAMP" evidence="13">
    <location>
        <begin position="207"/>
        <end position="251"/>
    </location>
</feature>
<dbReference type="SMART" id="SM00388">
    <property type="entry name" value="HisKA"/>
    <property type="match status" value="1"/>
</dbReference>
<name>A0A9D1T7N4_9FIRM</name>
<dbReference type="InterPro" id="IPR003661">
    <property type="entry name" value="HisK_dim/P_dom"/>
</dbReference>
<evidence type="ECO:0000313" key="15">
    <source>
        <dbReference type="Proteomes" id="UP000886889"/>
    </source>
</evidence>
<evidence type="ECO:0000256" key="4">
    <source>
        <dbReference type="ARBA" id="ARBA00022553"/>
    </source>
</evidence>
<dbReference type="AlphaFoldDB" id="A0A9D1T7N4"/>
<comment type="subcellular location">
    <subcellularLocation>
        <location evidence="2">Membrane</location>
    </subcellularLocation>
</comment>
<dbReference type="PROSITE" id="PS50109">
    <property type="entry name" value="HIS_KIN"/>
    <property type="match status" value="1"/>
</dbReference>
<dbReference type="EMBL" id="DVOS01000021">
    <property type="protein sequence ID" value="HIV22616.1"/>
    <property type="molecule type" value="Genomic_DNA"/>
</dbReference>
<accession>A0A9D1T7N4</accession>
<dbReference type="EC" id="2.7.13.3" evidence="3"/>
<proteinExistence type="predicted"/>
<evidence type="ECO:0000256" key="11">
    <source>
        <dbReference type="SAM" id="Phobius"/>
    </source>
</evidence>
<evidence type="ECO:0000256" key="8">
    <source>
        <dbReference type="ARBA" id="ARBA00022989"/>
    </source>
</evidence>
<dbReference type="CDD" id="cd06225">
    <property type="entry name" value="HAMP"/>
    <property type="match status" value="1"/>
</dbReference>
<gene>
    <name evidence="14" type="ORF">IAC80_01620</name>
</gene>
<dbReference type="SUPFAM" id="SSF47384">
    <property type="entry name" value="Homodimeric domain of signal transducing histidine kinase"/>
    <property type="match status" value="1"/>
</dbReference>
<dbReference type="Gene3D" id="3.30.565.10">
    <property type="entry name" value="Histidine kinase-like ATPase, C-terminal domain"/>
    <property type="match status" value="1"/>
</dbReference>
<dbReference type="PROSITE" id="PS50885">
    <property type="entry name" value="HAMP"/>
    <property type="match status" value="1"/>
</dbReference>
<organism evidence="14 15">
    <name type="scientific">Candidatus Merdiplasma excrementigallinarum</name>
    <dbReference type="NCBI Taxonomy" id="2840864"/>
    <lineage>
        <taxon>Bacteria</taxon>
        <taxon>Bacillati</taxon>
        <taxon>Bacillota</taxon>
        <taxon>Clostridia</taxon>
        <taxon>Lachnospirales</taxon>
        <taxon>Lachnospiraceae</taxon>
        <taxon>Lachnospiraceae incertae sedis</taxon>
        <taxon>Candidatus Merdiplasma</taxon>
    </lineage>
</organism>
<keyword evidence="9" id="KW-0902">Two-component regulatory system</keyword>
<dbReference type="SMART" id="SM00304">
    <property type="entry name" value="HAMP"/>
    <property type="match status" value="1"/>
</dbReference>
<dbReference type="InterPro" id="IPR004358">
    <property type="entry name" value="Sig_transdc_His_kin-like_C"/>
</dbReference>
<dbReference type="PROSITE" id="PS51257">
    <property type="entry name" value="PROKAR_LIPOPROTEIN"/>
    <property type="match status" value="1"/>
</dbReference>
<evidence type="ECO:0000256" key="9">
    <source>
        <dbReference type="ARBA" id="ARBA00023012"/>
    </source>
</evidence>
<dbReference type="Gene3D" id="1.10.287.130">
    <property type="match status" value="1"/>
</dbReference>
<evidence type="ECO:0000256" key="10">
    <source>
        <dbReference type="ARBA" id="ARBA00023136"/>
    </source>
</evidence>
<reference evidence="14" key="1">
    <citation type="submission" date="2020-10" db="EMBL/GenBank/DDBJ databases">
        <authorList>
            <person name="Gilroy R."/>
        </authorList>
    </citation>
    <scope>NUCLEOTIDE SEQUENCE</scope>
    <source>
        <strain evidence="14">ChiBcec6-7307</strain>
    </source>
</reference>
<dbReference type="PRINTS" id="PR00344">
    <property type="entry name" value="BCTRLSENSOR"/>
</dbReference>
<dbReference type="PANTHER" id="PTHR45436:SF5">
    <property type="entry name" value="SENSOR HISTIDINE KINASE TRCS"/>
    <property type="match status" value="1"/>
</dbReference>
<comment type="caution">
    <text evidence="14">The sequence shown here is derived from an EMBL/GenBank/DDBJ whole genome shotgun (WGS) entry which is preliminary data.</text>
</comment>
<dbReference type="GO" id="GO:0005886">
    <property type="term" value="C:plasma membrane"/>
    <property type="evidence" value="ECO:0007669"/>
    <property type="project" value="TreeGrafter"/>
</dbReference>
<reference evidence="14" key="2">
    <citation type="journal article" date="2021" name="PeerJ">
        <title>Extensive microbial diversity within the chicken gut microbiome revealed by metagenomics and culture.</title>
        <authorList>
            <person name="Gilroy R."/>
            <person name="Ravi A."/>
            <person name="Getino M."/>
            <person name="Pursley I."/>
            <person name="Horton D.L."/>
            <person name="Alikhan N.F."/>
            <person name="Baker D."/>
            <person name="Gharbi K."/>
            <person name="Hall N."/>
            <person name="Watson M."/>
            <person name="Adriaenssens E.M."/>
            <person name="Foster-Nyarko E."/>
            <person name="Jarju S."/>
            <person name="Secka A."/>
            <person name="Antonio M."/>
            <person name="Oren A."/>
            <person name="Chaudhuri R.R."/>
            <person name="La Ragione R."/>
            <person name="Hildebrand F."/>
            <person name="Pallen M.J."/>
        </authorList>
    </citation>
    <scope>NUCLEOTIDE SEQUENCE</scope>
    <source>
        <strain evidence="14">ChiBcec6-7307</strain>
    </source>
</reference>
<dbReference type="SUPFAM" id="SSF55874">
    <property type="entry name" value="ATPase domain of HSP90 chaperone/DNA topoisomerase II/histidine kinase"/>
    <property type="match status" value="1"/>
</dbReference>
<dbReference type="InterPro" id="IPR005467">
    <property type="entry name" value="His_kinase_dom"/>
</dbReference>
<dbReference type="Pfam" id="PF00512">
    <property type="entry name" value="HisKA"/>
    <property type="match status" value="1"/>
</dbReference>
<dbReference type="CDD" id="cd00082">
    <property type="entry name" value="HisKA"/>
    <property type="match status" value="1"/>
</dbReference>
<keyword evidence="6 11" id="KW-0812">Transmembrane</keyword>
<evidence type="ECO:0000259" key="12">
    <source>
        <dbReference type="PROSITE" id="PS50109"/>
    </source>
</evidence>
<dbReference type="InterPro" id="IPR003594">
    <property type="entry name" value="HATPase_dom"/>
</dbReference>
<keyword evidence="4" id="KW-0597">Phosphoprotein</keyword>
<keyword evidence="8 11" id="KW-1133">Transmembrane helix</keyword>
<evidence type="ECO:0000256" key="7">
    <source>
        <dbReference type="ARBA" id="ARBA00022777"/>
    </source>
</evidence>
<feature type="transmembrane region" description="Helical" evidence="11">
    <location>
        <begin position="182"/>
        <end position="202"/>
    </location>
</feature>
<dbReference type="Proteomes" id="UP000886889">
    <property type="component" value="Unassembled WGS sequence"/>
</dbReference>
<dbReference type="InterPro" id="IPR003660">
    <property type="entry name" value="HAMP_dom"/>
</dbReference>
<evidence type="ECO:0000313" key="14">
    <source>
        <dbReference type="EMBL" id="HIV22616.1"/>
    </source>
</evidence>
<evidence type="ECO:0000256" key="3">
    <source>
        <dbReference type="ARBA" id="ARBA00012438"/>
    </source>
</evidence>
<dbReference type="Pfam" id="PF02518">
    <property type="entry name" value="HATPase_c"/>
    <property type="match status" value="1"/>
</dbReference>
<evidence type="ECO:0000256" key="2">
    <source>
        <dbReference type="ARBA" id="ARBA00004370"/>
    </source>
</evidence>
<dbReference type="Gene3D" id="6.10.340.10">
    <property type="match status" value="1"/>
</dbReference>
<protein>
    <recommendedName>
        <fullName evidence="3">histidine kinase</fullName>
        <ecNumber evidence="3">2.7.13.3</ecNumber>
    </recommendedName>
</protein>
<dbReference type="Pfam" id="PF00672">
    <property type="entry name" value="HAMP"/>
    <property type="match status" value="1"/>
</dbReference>
<keyword evidence="5" id="KW-0808">Transferase</keyword>
<comment type="catalytic activity">
    <reaction evidence="1">
        <text>ATP + protein L-histidine = ADP + protein N-phospho-L-histidine.</text>
        <dbReference type="EC" id="2.7.13.3"/>
    </reaction>
</comment>
<dbReference type="InterPro" id="IPR050428">
    <property type="entry name" value="TCS_sensor_his_kinase"/>
</dbReference>
<evidence type="ECO:0000256" key="1">
    <source>
        <dbReference type="ARBA" id="ARBA00000085"/>
    </source>
</evidence>
<evidence type="ECO:0000259" key="13">
    <source>
        <dbReference type="PROSITE" id="PS50885"/>
    </source>
</evidence>
<evidence type="ECO:0000256" key="6">
    <source>
        <dbReference type="ARBA" id="ARBA00022692"/>
    </source>
</evidence>
<dbReference type="SMART" id="SM00387">
    <property type="entry name" value="HATPase_c"/>
    <property type="match status" value="1"/>
</dbReference>
<evidence type="ECO:0000256" key="5">
    <source>
        <dbReference type="ARBA" id="ARBA00022679"/>
    </source>
</evidence>
<dbReference type="GO" id="GO:0000155">
    <property type="term" value="F:phosphorelay sensor kinase activity"/>
    <property type="evidence" value="ECO:0007669"/>
    <property type="project" value="InterPro"/>
</dbReference>
<feature type="transmembrane region" description="Helical" evidence="11">
    <location>
        <begin position="6"/>
        <end position="27"/>
    </location>
</feature>
<feature type="domain" description="Histidine kinase" evidence="12">
    <location>
        <begin position="266"/>
        <end position="479"/>
    </location>
</feature>
<dbReference type="SUPFAM" id="SSF158472">
    <property type="entry name" value="HAMP domain-like"/>
    <property type="match status" value="1"/>
</dbReference>
<dbReference type="InterPro" id="IPR036097">
    <property type="entry name" value="HisK_dim/P_sf"/>
</dbReference>
<keyword evidence="10 11" id="KW-0472">Membrane</keyword>